<reference evidence="3" key="1">
    <citation type="journal article" date="2019" name="Int. J. Syst. Evol. Microbiol.">
        <title>The Global Catalogue of Microorganisms (GCM) 10K type strain sequencing project: providing services to taxonomists for standard genome sequencing and annotation.</title>
        <authorList>
            <consortium name="The Broad Institute Genomics Platform"/>
            <consortium name="The Broad Institute Genome Sequencing Center for Infectious Disease"/>
            <person name="Wu L."/>
            <person name="Ma J."/>
        </authorList>
    </citation>
    <scope>NUCLEOTIDE SEQUENCE [LARGE SCALE GENOMIC DNA]</scope>
    <source>
        <strain evidence="3">JCM 17705</strain>
    </source>
</reference>
<name>A0ABP8GTQ0_9SPHI</name>
<sequence length="196" mass="21407">MQGFSFINIKMKPIKQIGTDIKVYADKLSREGFRQIFDRIDQLNVKKGVDTLGLDKFINQCAYLAAGSGVISGSGGIVTMLVGLPVDVVNLITQQFRVTMAIMYYNKGSYKVSFEEFMSLVAASLKVEAGVAVTKNIMEAVAEKLVMKLGARAAQRLIPIVGAVIGGTANYIFIKRMSESVKELHTITRPIAIPVK</sequence>
<keyword evidence="1" id="KW-0812">Transmembrane</keyword>
<dbReference type="EMBL" id="BAABFT010000009">
    <property type="protein sequence ID" value="GAA4329801.1"/>
    <property type="molecule type" value="Genomic_DNA"/>
</dbReference>
<evidence type="ECO:0000313" key="3">
    <source>
        <dbReference type="Proteomes" id="UP001500582"/>
    </source>
</evidence>
<proteinExistence type="predicted"/>
<gene>
    <name evidence="2" type="ORF">GCM10023149_34680</name>
</gene>
<keyword evidence="1" id="KW-1133">Transmembrane helix</keyword>
<evidence type="ECO:0000256" key="1">
    <source>
        <dbReference type="SAM" id="Phobius"/>
    </source>
</evidence>
<protein>
    <recommendedName>
        <fullName evidence="4">EcsC family protein</fullName>
    </recommendedName>
</protein>
<dbReference type="Proteomes" id="UP001500582">
    <property type="component" value="Unassembled WGS sequence"/>
</dbReference>
<comment type="caution">
    <text evidence="2">The sequence shown here is derived from an EMBL/GenBank/DDBJ whole genome shotgun (WGS) entry which is preliminary data.</text>
</comment>
<feature type="transmembrane region" description="Helical" evidence="1">
    <location>
        <begin position="157"/>
        <end position="174"/>
    </location>
</feature>
<evidence type="ECO:0000313" key="2">
    <source>
        <dbReference type="EMBL" id="GAA4329801.1"/>
    </source>
</evidence>
<keyword evidence="3" id="KW-1185">Reference proteome</keyword>
<evidence type="ECO:0008006" key="4">
    <source>
        <dbReference type="Google" id="ProtNLM"/>
    </source>
</evidence>
<organism evidence="2 3">
    <name type="scientific">Mucilaginibacter gynuensis</name>
    <dbReference type="NCBI Taxonomy" id="1302236"/>
    <lineage>
        <taxon>Bacteria</taxon>
        <taxon>Pseudomonadati</taxon>
        <taxon>Bacteroidota</taxon>
        <taxon>Sphingobacteriia</taxon>
        <taxon>Sphingobacteriales</taxon>
        <taxon>Sphingobacteriaceae</taxon>
        <taxon>Mucilaginibacter</taxon>
    </lineage>
</organism>
<accession>A0ABP8GTQ0</accession>
<keyword evidence="1" id="KW-0472">Membrane</keyword>